<comment type="caution">
    <text evidence="3">The sequence shown here is derived from an EMBL/GenBank/DDBJ whole genome shotgun (WGS) entry which is preliminary data.</text>
</comment>
<evidence type="ECO:0000259" key="2">
    <source>
        <dbReference type="Pfam" id="PF04069"/>
    </source>
</evidence>
<keyword evidence="4" id="KW-1185">Reference proteome</keyword>
<dbReference type="EMBL" id="BAAALY010000003">
    <property type="protein sequence ID" value="GAA1533442.1"/>
    <property type="molecule type" value="Genomic_DNA"/>
</dbReference>
<proteinExistence type="predicted"/>
<accession>A0ABP4LZ18</accession>
<evidence type="ECO:0000256" key="1">
    <source>
        <dbReference type="SAM" id="MobiDB-lite"/>
    </source>
</evidence>
<feature type="domain" description="ABC-type glycine betaine transport system substrate-binding" evidence="2">
    <location>
        <begin position="67"/>
        <end position="331"/>
    </location>
</feature>
<organism evidence="3 4">
    <name type="scientific">Brevibacterium picturae</name>
    <dbReference type="NCBI Taxonomy" id="260553"/>
    <lineage>
        <taxon>Bacteria</taxon>
        <taxon>Bacillati</taxon>
        <taxon>Actinomycetota</taxon>
        <taxon>Actinomycetes</taxon>
        <taxon>Micrococcales</taxon>
        <taxon>Brevibacteriaceae</taxon>
        <taxon>Brevibacterium</taxon>
    </lineage>
</organism>
<dbReference type="Pfam" id="PF04069">
    <property type="entry name" value="OpuAC"/>
    <property type="match status" value="1"/>
</dbReference>
<dbReference type="SUPFAM" id="SSF53850">
    <property type="entry name" value="Periplasmic binding protein-like II"/>
    <property type="match status" value="1"/>
</dbReference>
<sequence>MRNPKQAMAHSAAPTKKTDKSKRGNVMFRKSMFSTAIGAAAAATLLLSGCGDSGGESPNAGLLDGAELTAGSKEFTESIVLSQITSKALEDAGASIEDQTGISGSATVREALESDEVDFYWDYTGTGWVNILGNTTEDVPEDLFKAVSEADAKNGIAWLDPAPFENTYRIAVKKDFAEKNGLETMSEAAEFIGANKDQGKVCAASEFINRDDGLPGLEKAYGFEFTNVVELDLNLIYTQVGQKCQFGEVFSTDARIKANDMKVLEDDKDFFVQYQGAMTLRQETLDEYPEIADIMAPISKKLTDEVMMELNGRVDTEGEMPEDVAQEWLEEQNLIAS</sequence>
<dbReference type="Gene3D" id="3.40.190.120">
    <property type="entry name" value="Osmoprotection protein (prox), domain 2"/>
    <property type="match status" value="1"/>
</dbReference>
<dbReference type="InterPro" id="IPR007210">
    <property type="entry name" value="ABC_Gly_betaine_transp_sub-bd"/>
</dbReference>
<dbReference type="Gene3D" id="3.40.190.10">
    <property type="entry name" value="Periplasmic binding protein-like II"/>
    <property type="match status" value="1"/>
</dbReference>
<dbReference type="Proteomes" id="UP001501791">
    <property type="component" value="Unassembled WGS sequence"/>
</dbReference>
<feature type="region of interest" description="Disordered" evidence="1">
    <location>
        <begin position="1"/>
        <end position="21"/>
    </location>
</feature>
<gene>
    <name evidence="3" type="ORF">GCM10009691_06310</name>
</gene>
<reference evidence="4" key="1">
    <citation type="journal article" date="2019" name="Int. J. Syst. Evol. Microbiol.">
        <title>The Global Catalogue of Microorganisms (GCM) 10K type strain sequencing project: providing services to taxonomists for standard genome sequencing and annotation.</title>
        <authorList>
            <consortium name="The Broad Institute Genomics Platform"/>
            <consortium name="The Broad Institute Genome Sequencing Center for Infectious Disease"/>
            <person name="Wu L."/>
            <person name="Ma J."/>
        </authorList>
    </citation>
    <scope>NUCLEOTIDE SEQUENCE [LARGE SCALE GENOMIC DNA]</scope>
    <source>
        <strain evidence="4">JCM 13319</strain>
    </source>
</reference>
<name>A0ABP4LZ18_9MICO</name>
<evidence type="ECO:0000313" key="4">
    <source>
        <dbReference type="Proteomes" id="UP001501791"/>
    </source>
</evidence>
<protein>
    <submittedName>
        <fullName evidence="3">Glycine betaine ABC transporter substrate-binding protein</fullName>
    </submittedName>
</protein>
<evidence type="ECO:0000313" key="3">
    <source>
        <dbReference type="EMBL" id="GAA1533442.1"/>
    </source>
</evidence>